<feature type="domain" description="C2H2-type" evidence="16">
    <location>
        <begin position="447"/>
        <end position="474"/>
    </location>
</feature>
<keyword evidence="11" id="KW-0804">Transcription</keyword>
<dbReference type="GO" id="GO:0000981">
    <property type="term" value="F:DNA-binding transcription factor activity, RNA polymerase II-specific"/>
    <property type="evidence" value="ECO:0007669"/>
    <property type="project" value="TreeGrafter"/>
</dbReference>
<dbReference type="FunFam" id="3.30.160.60:FF:001954">
    <property type="entry name" value="Zinc finger protein 787"/>
    <property type="match status" value="1"/>
</dbReference>
<evidence type="ECO:0000259" key="16">
    <source>
        <dbReference type="PROSITE" id="PS50157"/>
    </source>
</evidence>
<dbReference type="FunFam" id="3.30.160.60:FF:000340">
    <property type="entry name" value="zinc finger protein 473 isoform X1"/>
    <property type="match status" value="1"/>
</dbReference>
<proteinExistence type="inferred from homology"/>
<dbReference type="Proteomes" id="UP000694700">
    <property type="component" value="Unplaced"/>
</dbReference>
<evidence type="ECO:0000256" key="6">
    <source>
        <dbReference type="ARBA" id="ARBA00022771"/>
    </source>
</evidence>
<dbReference type="PANTHER" id="PTHR14196:SF12">
    <property type="entry name" value="ZINC FINGER PROTEIN 208-LIKE"/>
    <property type="match status" value="1"/>
</dbReference>
<keyword evidence="4" id="KW-0479">Metal-binding</keyword>
<feature type="coiled-coil region" evidence="14">
    <location>
        <begin position="78"/>
        <end position="112"/>
    </location>
</feature>
<comment type="pathway">
    <text evidence="2">Protein modification; protein ubiquitination.</text>
</comment>
<evidence type="ECO:0000256" key="4">
    <source>
        <dbReference type="ARBA" id="ARBA00022723"/>
    </source>
</evidence>
<dbReference type="PROSITE" id="PS50157">
    <property type="entry name" value="ZINC_FINGER_C2H2_2"/>
    <property type="match status" value="5"/>
</dbReference>
<dbReference type="GO" id="GO:0000977">
    <property type="term" value="F:RNA polymerase II transcription regulatory region sequence-specific DNA binding"/>
    <property type="evidence" value="ECO:0007669"/>
    <property type="project" value="TreeGrafter"/>
</dbReference>
<evidence type="ECO:0000256" key="3">
    <source>
        <dbReference type="ARBA" id="ARBA00006991"/>
    </source>
</evidence>
<dbReference type="Ensembl" id="ENSCCRT00015081528.1">
    <property type="protein sequence ID" value="ENSCCRP00015078945.1"/>
    <property type="gene ID" value="ENSCCRG00015031972.1"/>
</dbReference>
<dbReference type="Pfam" id="PF00096">
    <property type="entry name" value="zf-C2H2"/>
    <property type="match status" value="4"/>
</dbReference>
<dbReference type="PROSITE" id="PS00028">
    <property type="entry name" value="ZINC_FINGER_C2H2_1"/>
    <property type="match status" value="4"/>
</dbReference>
<keyword evidence="5" id="KW-0677">Repeat</keyword>
<evidence type="ECO:0000256" key="15">
    <source>
        <dbReference type="SAM" id="MobiDB-lite"/>
    </source>
</evidence>
<evidence type="ECO:0000256" key="5">
    <source>
        <dbReference type="ARBA" id="ARBA00022737"/>
    </source>
</evidence>
<evidence type="ECO:0000256" key="2">
    <source>
        <dbReference type="ARBA" id="ARBA00004906"/>
    </source>
</evidence>
<keyword evidence="8" id="KW-0862">Zinc</keyword>
<dbReference type="AlphaFoldDB" id="A0A8C1XCS4"/>
<feature type="domain" description="C2H2-type" evidence="16">
    <location>
        <begin position="475"/>
        <end position="502"/>
    </location>
</feature>
<keyword evidence="6 13" id="KW-0863">Zinc-finger</keyword>
<evidence type="ECO:0000256" key="9">
    <source>
        <dbReference type="ARBA" id="ARBA00023015"/>
    </source>
</evidence>
<dbReference type="SMART" id="SM00355">
    <property type="entry name" value="ZnF_C2H2"/>
    <property type="match status" value="5"/>
</dbReference>
<dbReference type="FunFam" id="3.30.160.60:FF:001485">
    <property type="entry name" value="Krueppel-related zinc finger protein"/>
    <property type="match status" value="1"/>
</dbReference>
<dbReference type="GO" id="GO:0005634">
    <property type="term" value="C:nucleus"/>
    <property type="evidence" value="ECO:0007669"/>
    <property type="project" value="UniProtKB-SubCell"/>
</dbReference>
<dbReference type="PANTHER" id="PTHR14196">
    <property type="entry name" value="ODD-SKIPPED - RELATED"/>
    <property type="match status" value="1"/>
</dbReference>
<evidence type="ECO:0000256" key="8">
    <source>
        <dbReference type="ARBA" id="ARBA00022833"/>
    </source>
</evidence>
<reference evidence="17" key="1">
    <citation type="submission" date="2025-08" db="UniProtKB">
        <authorList>
            <consortium name="Ensembl"/>
        </authorList>
    </citation>
    <scope>IDENTIFICATION</scope>
</reference>
<evidence type="ECO:0000256" key="11">
    <source>
        <dbReference type="ARBA" id="ARBA00023163"/>
    </source>
</evidence>
<name>A0A8C1XCS4_CYPCA</name>
<keyword evidence="14" id="KW-0175">Coiled coil</keyword>
<feature type="region of interest" description="Disordered" evidence="15">
    <location>
        <begin position="146"/>
        <end position="214"/>
    </location>
</feature>
<feature type="compositionally biased region" description="Basic and acidic residues" evidence="15">
    <location>
        <begin position="186"/>
        <end position="214"/>
    </location>
</feature>
<feature type="domain" description="C2H2-type" evidence="16">
    <location>
        <begin position="531"/>
        <end position="558"/>
    </location>
</feature>
<dbReference type="FunFam" id="3.30.160.60:FF:000446">
    <property type="entry name" value="Zinc finger protein"/>
    <property type="match status" value="2"/>
</dbReference>
<comment type="subcellular location">
    <subcellularLocation>
        <location evidence="1">Nucleus</location>
    </subcellularLocation>
</comment>
<feature type="domain" description="C2H2-type" evidence="16">
    <location>
        <begin position="559"/>
        <end position="588"/>
    </location>
</feature>
<evidence type="ECO:0000313" key="17">
    <source>
        <dbReference type="Ensembl" id="ENSCCRP00015078945.1"/>
    </source>
</evidence>
<dbReference type="SUPFAM" id="SSF57667">
    <property type="entry name" value="beta-beta-alpha zinc fingers"/>
    <property type="match status" value="3"/>
</dbReference>
<dbReference type="GO" id="GO:0008270">
    <property type="term" value="F:zinc ion binding"/>
    <property type="evidence" value="ECO:0007669"/>
    <property type="project" value="UniProtKB-KW"/>
</dbReference>
<evidence type="ECO:0000256" key="1">
    <source>
        <dbReference type="ARBA" id="ARBA00004123"/>
    </source>
</evidence>
<evidence type="ECO:0000256" key="10">
    <source>
        <dbReference type="ARBA" id="ARBA00023125"/>
    </source>
</evidence>
<evidence type="ECO:0000256" key="12">
    <source>
        <dbReference type="ARBA" id="ARBA00023242"/>
    </source>
</evidence>
<keyword evidence="7" id="KW-0833">Ubl conjugation pathway</keyword>
<organism evidence="17 18">
    <name type="scientific">Cyprinus carpio</name>
    <name type="common">Common carp</name>
    <dbReference type="NCBI Taxonomy" id="7962"/>
    <lineage>
        <taxon>Eukaryota</taxon>
        <taxon>Metazoa</taxon>
        <taxon>Chordata</taxon>
        <taxon>Craniata</taxon>
        <taxon>Vertebrata</taxon>
        <taxon>Euteleostomi</taxon>
        <taxon>Actinopterygii</taxon>
        <taxon>Neopterygii</taxon>
        <taxon>Teleostei</taxon>
        <taxon>Ostariophysi</taxon>
        <taxon>Cypriniformes</taxon>
        <taxon>Cyprinidae</taxon>
        <taxon>Cyprininae</taxon>
        <taxon>Cyprinus</taxon>
    </lineage>
</organism>
<evidence type="ECO:0000256" key="14">
    <source>
        <dbReference type="SAM" id="Coils"/>
    </source>
</evidence>
<dbReference type="InterPro" id="IPR013087">
    <property type="entry name" value="Znf_C2H2_type"/>
</dbReference>
<keyword evidence="9" id="KW-0805">Transcription regulation</keyword>
<dbReference type="InterPro" id="IPR036236">
    <property type="entry name" value="Znf_C2H2_sf"/>
</dbReference>
<evidence type="ECO:0000256" key="13">
    <source>
        <dbReference type="PROSITE-ProRule" id="PRU00042"/>
    </source>
</evidence>
<evidence type="ECO:0000313" key="18">
    <source>
        <dbReference type="Proteomes" id="UP000694700"/>
    </source>
</evidence>
<accession>A0A8C1XCS4</accession>
<comment type="similarity">
    <text evidence="3">Belongs to the krueppel C2H2-type zinc-finger protein family.</text>
</comment>
<feature type="domain" description="C2H2-type" evidence="16">
    <location>
        <begin position="503"/>
        <end position="530"/>
    </location>
</feature>
<protein>
    <submittedName>
        <fullName evidence="17">Si:dkey-56e3.3</fullName>
    </submittedName>
</protein>
<evidence type="ECO:0000256" key="7">
    <source>
        <dbReference type="ARBA" id="ARBA00022786"/>
    </source>
</evidence>
<keyword evidence="10" id="KW-0238">DNA-binding</keyword>
<dbReference type="InterPro" id="IPR050717">
    <property type="entry name" value="C2H2-ZF_Transcription_Reg"/>
</dbReference>
<dbReference type="Gene3D" id="3.30.160.60">
    <property type="entry name" value="Classic Zinc Finger"/>
    <property type="match status" value="5"/>
</dbReference>
<keyword evidence="12" id="KW-0539">Nucleus</keyword>
<sequence>MLSTQWPSSLFELYKSVSRELQTPRHTHLKGFIVRTASLLLKELNLIDSNTMANIITFQTQIASVMEVLANAAVAEICKLVEDSYTELQLEISQTQKENNHLKKKLKLIEIRDSFYRRAHKLRNESTALTKTGGHEKASGRISVKIASLSNEDRDEDETARSRKVSHLQPERIDESVENDEPDIVLIKEERPGNERCEQSERETETTEKPKDDSLYRSAGVFLTVRRDNIIDQNTVQRCHQESVEDDEPDVLIIKEERPDNMRCEQSERETETTENQDTQYGAGVFVTVHRDNFIDQDTVQHCHQESNGMRPDHLEDETPEMIDIGETTMERRCDGDAETNLQPVPSFPSWVSRRFDATTNHPSYAESECNGGPSVNQYLMYRGSADPMCSYATPIDSNGLSMPDVEGHLTHSVEGINISQSKHSRFTPSFSVKQSDSPQMQRKDKFICKHCGKAFSQPSTLLLHQKLHNRERLHHCTLCGKRFSQASSLKRHHSIHRGEKPFRCVHCGKQFADQSNLRKHVTVHTGEKPYGCSLCGKMFNQSSNLKTHMRIHTREKPFGCDRCGRMFAHKYILVKHQQRICVSTGQF</sequence>